<dbReference type="Proteomes" id="UP000284375">
    <property type="component" value="Unassembled WGS sequence"/>
</dbReference>
<evidence type="ECO:0000313" key="5">
    <source>
        <dbReference type="Proteomes" id="UP000284375"/>
    </source>
</evidence>
<gene>
    <name evidence="4" type="ORF">VSDG_06951</name>
</gene>
<name>A0A423VRZ2_CYTCH</name>
<dbReference type="OrthoDB" id="10250354at2759"/>
<sequence>MPLRTTPFRAAAAAAAAAAPLHLHLHFPGLATTTNIHQLHRQLHNKQRKTLATPYFPSPSSSSFFHSTPASRRDDTDDKKTHYEVLQVQTDAPPADIKRSFYALSKANHPDHNQHDPAAAGRRFVRISEAYSVLSSAERRAAYDRDVLRLHDRQRGGAHGHHHGHGHGHGHHHRGGAGSYSSTGPAGGRPASGLSRRRGTFHGPPPSFYRNGGWGAHQAKRSQAHEESTAGGRGTAGAHYQQQQQQQQHQRQWGGDGGGASTAPGSGFRSFGGGGMGPGVPPHFDRAAQAAHTRTQARVDEIRRRRLARENQFPGVRDWGESGSFFAVLTVLGIAIGVTYFTTRKWDTAPVKEKKKDWSKTVAG</sequence>
<feature type="transmembrane region" description="Helical" evidence="2">
    <location>
        <begin position="323"/>
        <end position="342"/>
    </location>
</feature>
<dbReference type="Gene3D" id="1.10.287.110">
    <property type="entry name" value="DnaJ domain"/>
    <property type="match status" value="1"/>
</dbReference>
<proteinExistence type="predicted"/>
<dbReference type="SUPFAM" id="SSF46565">
    <property type="entry name" value="Chaperone J-domain"/>
    <property type="match status" value="1"/>
</dbReference>
<dbReference type="PANTHER" id="PTHR44825:SF1">
    <property type="entry name" value="DNAJ HOMOLOG SUBFAMILY C MEMBER 4"/>
    <property type="match status" value="1"/>
</dbReference>
<accession>A0A423VRZ2</accession>
<reference evidence="4 5" key="1">
    <citation type="submission" date="2015-09" db="EMBL/GenBank/DDBJ databases">
        <title>Host preference determinants of Valsa canker pathogens revealed by comparative genomics.</title>
        <authorList>
            <person name="Yin Z."/>
            <person name="Huang L."/>
        </authorList>
    </citation>
    <scope>NUCLEOTIDE SEQUENCE [LARGE SCALE GENOMIC DNA]</scope>
    <source>
        <strain evidence="4 5">YSFL</strain>
    </source>
</reference>
<organism evidence="4 5">
    <name type="scientific">Cytospora chrysosperma</name>
    <name type="common">Cytospora canker fungus</name>
    <name type="synonym">Sphaeria chrysosperma</name>
    <dbReference type="NCBI Taxonomy" id="252740"/>
    <lineage>
        <taxon>Eukaryota</taxon>
        <taxon>Fungi</taxon>
        <taxon>Dikarya</taxon>
        <taxon>Ascomycota</taxon>
        <taxon>Pezizomycotina</taxon>
        <taxon>Sordariomycetes</taxon>
        <taxon>Sordariomycetidae</taxon>
        <taxon>Diaporthales</taxon>
        <taxon>Cytosporaceae</taxon>
        <taxon>Cytospora</taxon>
    </lineage>
</organism>
<keyword evidence="5" id="KW-1185">Reference proteome</keyword>
<feature type="compositionally biased region" description="Low complexity" evidence="1">
    <location>
        <begin position="241"/>
        <end position="253"/>
    </location>
</feature>
<feature type="domain" description="J" evidence="3">
    <location>
        <begin position="81"/>
        <end position="147"/>
    </location>
</feature>
<keyword evidence="2" id="KW-0812">Transmembrane</keyword>
<dbReference type="InterPro" id="IPR052763">
    <property type="entry name" value="DnaJ_C4"/>
</dbReference>
<dbReference type="PROSITE" id="PS50076">
    <property type="entry name" value="DNAJ_2"/>
    <property type="match status" value="1"/>
</dbReference>
<dbReference type="CDD" id="cd06257">
    <property type="entry name" value="DnaJ"/>
    <property type="match status" value="1"/>
</dbReference>
<feature type="region of interest" description="Disordered" evidence="1">
    <location>
        <begin position="155"/>
        <end position="297"/>
    </location>
</feature>
<dbReference type="STRING" id="252740.A0A423VRZ2"/>
<evidence type="ECO:0000256" key="1">
    <source>
        <dbReference type="SAM" id="MobiDB-lite"/>
    </source>
</evidence>
<feature type="region of interest" description="Disordered" evidence="1">
    <location>
        <begin position="52"/>
        <end position="78"/>
    </location>
</feature>
<feature type="compositionally biased region" description="Low complexity" evidence="1">
    <location>
        <begin position="287"/>
        <end position="296"/>
    </location>
</feature>
<dbReference type="PRINTS" id="PR00625">
    <property type="entry name" value="JDOMAIN"/>
</dbReference>
<dbReference type="InterPro" id="IPR036869">
    <property type="entry name" value="J_dom_sf"/>
</dbReference>
<evidence type="ECO:0000256" key="2">
    <source>
        <dbReference type="SAM" id="Phobius"/>
    </source>
</evidence>
<dbReference type="SMART" id="SM00271">
    <property type="entry name" value="DnaJ"/>
    <property type="match status" value="1"/>
</dbReference>
<keyword evidence="2" id="KW-0472">Membrane</keyword>
<keyword evidence="2" id="KW-1133">Transmembrane helix</keyword>
<dbReference type="EMBL" id="LJZO01000031">
    <property type="protein sequence ID" value="ROV93791.1"/>
    <property type="molecule type" value="Genomic_DNA"/>
</dbReference>
<dbReference type="AlphaFoldDB" id="A0A423VRZ2"/>
<evidence type="ECO:0000313" key="4">
    <source>
        <dbReference type="EMBL" id="ROV93791.1"/>
    </source>
</evidence>
<protein>
    <recommendedName>
        <fullName evidence="3">J domain-containing protein</fullName>
    </recommendedName>
</protein>
<dbReference type="InterPro" id="IPR001623">
    <property type="entry name" value="DnaJ_domain"/>
</dbReference>
<feature type="compositionally biased region" description="Basic residues" evidence="1">
    <location>
        <begin position="156"/>
        <end position="175"/>
    </location>
</feature>
<evidence type="ECO:0000259" key="3">
    <source>
        <dbReference type="PROSITE" id="PS50076"/>
    </source>
</evidence>
<comment type="caution">
    <text evidence="4">The sequence shown here is derived from an EMBL/GenBank/DDBJ whole genome shotgun (WGS) entry which is preliminary data.</text>
</comment>
<dbReference type="PANTHER" id="PTHR44825">
    <property type="match status" value="1"/>
</dbReference>
<feature type="compositionally biased region" description="Low complexity" evidence="1">
    <location>
        <begin position="58"/>
        <end position="70"/>
    </location>
</feature>
<dbReference type="Pfam" id="PF00226">
    <property type="entry name" value="DnaJ"/>
    <property type="match status" value="1"/>
</dbReference>